<dbReference type="RefSeq" id="WP_363799907.1">
    <property type="nucleotide sequence ID" value="NZ_CP159925.1"/>
</dbReference>
<feature type="transmembrane region" description="Helical" evidence="1">
    <location>
        <begin position="101"/>
        <end position="119"/>
    </location>
</feature>
<accession>A0AAU8MWH5</accession>
<reference evidence="2" key="1">
    <citation type="submission" date="2024-06" db="EMBL/GenBank/DDBJ databases">
        <authorList>
            <person name="Li S."/>
        </authorList>
    </citation>
    <scope>NUCLEOTIDE SEQUENCE</scope>
    <source>
        <strain evidence="2">SR10</strain>
    </source>
</reference>
<proteinExistence type="predicted"/>
<feature type="transmembrane region" description="Helical" evidence="1">
    <location>
        <begin position="6"/>
        <end position="28"/>
    </location>
</feature>
<evidence type="ECO:0000256" key="1">
    <source>
        <dbReference type="SAM" id="Phobius"/>
    </source>
</evidence>
<sequence>MNLPSVELLLVLGVIGFYLQDSAMLLYYDEIVVVQQRGRWFGSVGSTAQTGGRYLYVPNPFRPDAALFRSSWLRAGDAGTPEHWDGLAHFVAALRGFRAHCLLLSCLLFLGLPLLLWGFPHPLAMLALAAGIYLTTLLIGWRLWRYRKVLELQGRQALSLAFELLCCPPHAVNVVRRLCARRGLRGDAVDAAYRLLAPDQRRPLALRVGERLALAMDFHGDQARLLAARQRWDTLR</sequence>
<keyword evidence="1" id="KW-0472">Membrane</keyword>
<dbReference type="EMBL" id="CP159925">
    <property type="protein sequence ID" value="XCO76628.1"/>
    <property type="molecule type" value="Genomic_DNA"/>
</dbReference>
<keyword evidence="1" id="KW-1133">Transmembrane helix</keyword>
<gene>
    <name evidence="2" type="ORF">ABU614_07560</name>
</gene>
<evidence type="ECO:0000313" key="2">
    <source>
        <dbReference type="EMBL" id="XCO76628.1"/>
    </source>
</evidence>
<name>A0AAU8MWH5_9GAMM</name>
<keyword evidence="1" id="KW-0812">Transmembrane</keyword>
<feature type="transmembrane region" description="Helical" evidence="1">
    <location>
        <begin position="125"/>
        <end position="144"/>
    </location>
</feature>
<dbReference type="AlphaFoldDB" id="A0AAU8MWH5"/>
<protein>
    <submittedName>
        <fullName evidence="2">Uncharacterized protein</fullName>
    </submittedName>
</protein>
<organism evidence="2">
    <name type="scientific">Lysobacter firmicutimachus</name>
    <dbReference type="NCBI Taxonomy" id="1792846"/>
    <lineage>
        <taxon>Bacteria</taxon>
        <taxon>Pseudomonadati</taxon>
        <taxon>Pseudomonadota</taxon>
        <taxon>Gammaproteobacteria</taxon>
        <taxon>Lysobacterales</taxon>
        <taxon>Lysobacteraceae</taxon>
        <taxon>Lysobacter</taxon>
    </lineage>
</organism>